<dbReference type="InterPro" id="IPR013154">
    <property type="entry name" value="ADH-like_N"/>
</dbReference>
<dbReference type="InterPro" id="IPR002328">
    <property type="entry name" value="ADH_Zn_CS"/>
</dbReference>
<dbReference type="eggNOG" id="COG1064">
    <property type="taxonomic scope" value="Bacteria"/>
</dbReference>
<organism evidence="7 8">
    <name type="scientific">Methylomicrobium album BG8</name>
    <dbReference type="NCBI Taxonomy" id="686340"/>
    <lineage>
        <taxon>Bacteria</taxon>
        <taxon>Pseudomonadati</taxon>
        <taxon>Pseudomonadota</taxon>
        <taxon>Gammaproteobacteria</taxon>
        <taxon>Methylococcales</taxon>
        <taxon>Methylococcaceae</taxon>
        <taxon>Methylomicrobium</taxon>
    </lineage>
</organism>
<accession>H8GJK8</accession>
<comment type="cofactor">
    <cofactor evidence="1 5">
        <name>Zn(2+)</name>
        <dbReference type="ChEBI" id="CHEBI:29105"/>
    </cofactor>
</comment>
<dbReference type="RefSeq" id="WP_005372952.1">
    <property type="nucleotide sequence ID" value="NZ_CM001475.1"/>
</dbReference>
<keyword evidence="3 5" id="KW-0862">Zinc</keyword>
<dbReference type="Gene3D" id="3.40.50.720">
    <property type="entry name" value="NAD(P)-binding Rossmann-like Domain"/>
    <property type="match status" value="1"/>
</dbReference>
<dbReference type="InterPro" id="IPR011032">
    <property type="entry name" value="GroES-like_sf"/>
</dbReference>
<evidence type="ECO:0000313" key="8">
    <source>
        <dbReference type="Proteomes" id="UP000005090"/>
    </source>
</evidence>
<evidence type="ECO:0000256" key="3">
    <source>
        <dbReference type="ARBA" id="ARBA00022833"/>
    </source>
</evidence>
<evidence type="ECO:0000256" key="1">
    <source>
        <dbReference type="ARBA" id="ARBA00001947"/>
    </source>
</evidence>
<feature type="domain" description="Enoyl reductase (ER)" evidence="6">
    <location>
        <begin position="11"/>
        <end position="341"/>
    </location>
</feature>
<evidence type="ECO:0000256" key="5">
    <source>
        <dbReference type="RuleBase" id="RU361277"/>
    </source>
</evidence>
<evidence type="ECO:0000313" key="7">
    <source>
        <dbReference type="EMBL" id="EIC30368.1"/>
    </source>
</evidence>
<name>H8GJK8_METAL</name>
<dbReference type="STRING" id="686340.Metal_2660"/>
<evidence type="ECO:0000256" key="4">
    <source>
        <dbReference type="ARBA" id="ARBA00023002"/>
    </source>
</evidence>
<gene>
    <name evidence="7" type="ORF">Metal_2660</name>
</gene>
<keyword evidence="8" id="KW-1185">Reference proteome</keyword>
<dbReference type="SMART" id="SM00829">
    <property type="entry name" value="PKS_ER"/>
    <property type="match status" value="1"/>
</dbReference>
<protein>
    <submittedName>
        <fullName evidence="7">Zn-dependent alcohol dehydrogenase</fullName>
    </submittedName>
</protein>
<dbReference type="Gene3D" id="3.90.180.10">
    <property type="entry name" value="Medium-chain alcohol dehydrogenases, catalytic domain"/>
    <property type="match status" value="1"/>
</dbReference>
<dbReference type="SUPFAM" id="SSF51735">
    <property type="entry name" value="NAD(P)-binding Rossmann-fold domains"/>
    <property type="match status" value="1"/>
</dbReference>
<keyword evidence="2 5" id="KW-0479">Metal-binding</keyword>
<sequence>MIKTPAYAAATPTSPLAPFTIDRREPGAHDVLIDILYCGVCHSDIHQARDEWGGAIFPMVPGHEIIGVVAQTGSEVSRWKIGDTVGIGCFVDSCRQCEACEAGEEQYCRRGASFTYNSREQDGQTPTYGGYSTQITIDEAYVVGIPEGIPPERAAPLLCAGITTYSPLRRFGVRPGDKIAIVGLGGLGHMGVKLGKAFGAHVTVLSHSPGKRDDALKLGADDFIVTSEAEAFTRNAGRFSFILDTVSATHDYNAYLNLLGLDGTMVLVGLPDPTPLAAWPLVTGRRRLAGSMIGGIRETQEMLDFCGEHGVTADVEMIPIQNINEAYERTLKSDVRYRFVIDMASLRQLPGH</sequence>
<dbReference type="GO" id="GO:0008270">
    <property type="term" value="F:zinc ion binding"/>
    <property type="evidence" value="ECO:0007669"/>
    <property type="project" value="InterPro"/>
</dbReference>
<dbReference type="Proteomes" id="UP000005090">
    <property type="component" value="Chromosome"/>
</dbReference>
<dbReference type="CDD" id="cd05283">
    <property type="entry name" value="CAD1"/>
    <property type="match status" value="1"/>
</dbReference>
<dbReference type="FunFam" id="3.40.50.720:FF:000022">
    <property type="entry name" value="Cinnamyl alcohol dehydrogenase"/>
    <property type="match status" value="1"/>
</dbReference>
<evidence type="ECO:0000256" key="2">
    <source>
        <dbReference type="ARBA" id="ARBA00022723"/>
    </source>
</evidence>
<reference evidence="7 8" key="1">
    <citation type="journal article" date="2013" name="Genome Announc.">
        <title>Genome Sequence of the Obligate Gammaproteobacterial Methanotroph Methylomicrobium album Strain BG8.</title>
        <authorList>
            <person name="Kits K.D."/>
            <person name="Kalyuzhnaya M.G."/>
            <person name="Klotz M.G."/>
            <person name="Jetten M.S."/>
            <person name="Op den Camp H.J."/>
            <person name="Vuilleumier S."/>
            <person name="Bringel F."/>
            <person name="Dispirito A.A."/>
            <person name="Murrell J.C."/>
            <person name="Bruce D."/>
            <person name="Cheng J.F."/>
            <person name="Copeland A."/>
            <person name="Goodwin L."/>
            <person name="Hauser L."/>
            <person name="Lajus A."/>
            <person name="Land M.L."/>
            <person name="Lapidus A."/>
            <person name="Lucas S."/>
            <person name="Medigue C."/>
            <person name="Pitluck S."/>
            <person name="Woyke T."/>
            <person name="Zeytun A."/>
            <person name="Stein L.Y."/>
        </authorList>
    </citation>
    <scope>NUCLEOTIDE SEQUENCE [LARGE SCALE GENOMIC DNA]</scope>
    <source>
        <strain evidence="7 8">BG8</strain>
    </source>
</reference>
<dbReference type="AlphaFoldDB" id="H8GJK8"/>
<dbReference type="PANTHER" id="PTHR42683">
    <property type="entry name" value="ALDEHYDE REDUCTASE"/>
    <property type="match status" value="1"/>
</dbReference>
<keyword evidence="4" id="KW-0560">Oxidoreductase</keyword>
<dbReference type="Pfam" id="PF08240">
    <property type="entry name" value="ADH_N"/>
    <property type="match status" value="1"/>
</dbReference>
<dbReference type="InterPro" id="IPR047109">
    <property type="entry name" value="CAD-like"/>
</dbReference>
<dbReference type="InterPro" id="IPR036291">
    <property type="entry name" value="NAD(P)-bd_dom_sf"/>
</dbReference>
<dbReference type="EMBL" id="CM001475">
    <property type="protein sequence ID" value="EIC30368.1"/>
    <property type="molecule type" value="Genomic_DNA"/>
</dbReference>
<evidence type="ECO:0000259" key="6">
    <source>
        <dbReference type="SMART" id="SM00829"/>
    </source>
</evidence>
<dbReference type="HOGENOM" id="CLU_026673_20_2_6"/>
<dbReference type="InterPro" id="IPR013149">
    <property type="entry name" value="ADH-like_C"/>
</dbReference>
<comment type="similarity">
    <text evidence="5">Belongs to the zinc-containing alcohol dehydrogenase family.</text>
</comment>
<dbReference type="PROSITE" id="PS00059">
    <property type="entry name" value="ADH_ZINC"/>
    <property type="match status" value="1"/>
</dbReference>
<dbReference type="InterPro" id="IPR020843">
    <property type="entry name" value="ER"/>
</dbReference>
<dbReference type="SUPFAM" id="SSF50129">
    <property type="entry name" value="GroES-like"/>
    <property type="match status" value="1"/>
</dbReference>
<dbReference type="Pfam" id="PF00107">
    <property type="entry name" value="ADH_zinc_N"/>
    <property type="match status" value="1"/>
</dbReference>
<dbReference type="GO" id="GO:0008106">
    <property type="term" value="F:alcohol dehydrogenase (NADP+) activity"/>
    <property type="evidence" value="ECO:0007669"/>
    <property type="project" value="UniProtKB-ARBA"/>
</dbReference>
<proteinExistence type="inferred from homology"/>